<sequence length="332" mass="39083">MLFLPHEVQLDVLKCCNFEQLFSLKQTNFYFRNLINQYEGELARIGFSKLSLLDALSIGRQLRNSYKIVELEPVISDFVLDGQLMKKWKAAIAESVPLFLRGHDDFAGDFVVQMEKTENKKPLYILNLPNTAKTIEEMIIFRFWLEQLFNCAFELALFANIFNPTMINLLFDDYKAISFQFHIQKACIDTSNAKFENFLKLGLNRFTIYNNFVVTLEVISEQQTNILFNIITNEGKKLPRISFCYCDSSRLYDLIIQYITTSKDFSKMVSKIYLFYYSLENFKLNVKASITKEYNCCNSTMYQIVNIYNPKMKFLVLKNEKLSYVIIEKWEE</sequence>
<gene>
    <name evidence="2" type="ORF">MENT_LOCUS6745</name>
</gene>
<dbReference type="OrthoDB" id="5281164at2759"/>
<protein>
    <recommendedName>
        <fullName evidence="1">F-box domain-containing protein</fullName>
    </recommendedName>
</protein>
<dbReference type="PROSITE" id="PS50181">
    <property type="entry name" value="FBOX"/>
    <property type="match status" value="1"/>
</dbReference>
<feature type="domain" description="F-box" evidence="1">
    <location>
        <begin position="1"/>
        <end position="45"/>
    </location>
</feature>
<organism evidence="2 3">
    <name type="scientific">Meloidogyne enterolobii</name>
    <name type="common">Root-knot nematode worm</name>
    <name type="synonym">Meloidogyne mayaguensis</name>
    <dbReference type="NCBI Taxonomy" id="390850"/>
    <lineage>
        <taxon>Eukaryota</taxon>
        <taxon>Metazoa</taxon>
        <taxon>Ecdysozoa</taxon>
        <taxon>Nematoda</taxon>
        <taxon>Chromadorea</taxon>
        <taxon>Rhabditida</taxon>
        <taxon>Tylenchina</taxon>
        <taxon>Tylenchomorpha</taxon>
        <taxon>Tylenchoidea</taxon>
        <taxon>Meloidogynidae</taxon>
        <taxon>Meloidogyninae</taxon>
        <taxon>Meloidogyne</taxon>
    </lineage>
</organism>
<proteinExistence type="predicted"/>
<dbReference type="EMBL" id="CAJEWN010000026">
    <property type="protein sequence ID" value="CAD2141080.1"/>
    <property type="molecule type" value="Genomic_DNA"/>
</dbReference>
<evidence type="ECO:0000259" key="1">
    <source>
        <dbReference type="PROSITE" id="PS50181"/>
    </source>
</evidence>
<dbReference type="Proteomes" id="UP000580250">
    <property type="component" value="Unassembled WGS sequence"/>
</dbReference>
<comment type="caution">
    <text evidence="2">The sequence shown here is derived from an EMBL/GenBank/DDBJ whole genome shotgun (WGS) entry which is preliminary data.</text>
</comment>
<dbReference type="InterPro" id="IPR001810">
    <property type="entry name" value="F-box_dom"/>
</dbReference>
<dbReference type="AlphaFoldDB" id="A0A6V7U090"/>
<accession>A0A6V7U090</accession>
<evidence type="ECO:0000313" key="2">
    <source>
        <dbReference type="EMBL" id="CAD2141080.1"/>
    </source>
</evidence>
<reference evidence="2 3" key="1">
    <citation type="submission" date="2020-08" db="EMBL/GenBank/DDBJ databases">
        <authorList>
            <person name="Koutsovoulos G."/>
            <person name="Danchin GJ E."/>
        </authorList>
    </citation>
    <scope>NUCLEOTIDE SEQUENCE [LARGE SCALE GENOMIC DNA]</scope>
</reference>
<name>A0A6V7U090_MELEN</name>
<evidence type="ECO:0000313" key="3">
    <source>
        <dbReference type="Proteomes" id="UP000580250"/>
    </source>
</evidence>